<protein>
    <recommendedName>
        <fullName evidence="2">PD-(D/E)XK endonuclease-like domain-containing protein</fullName>
    </recommendedName>
</protein>
<gene>
    <name evidence="1" type="ORF">S06H3_17950</name>
</gene>
<organism evidence="1">
    <name type="scientific">marine sediment metagenome</name>
    <dbReference type="NCBI Taxonomy" id="412755"/>
    <lineage>
        <taxon>unclassified sequences</taxon>
        <taxon>metagenomes</taxon>
        <taxon>ecological metagenomes</taxon>
    </lineage>
</organism>
<proteinExistence type="predicted"/>
<reference evidence="1" key="1">
    <citation type="journal article" date="2014" name="Front. Microbiol.">
        <title>High frequency of phylogenetically diverse reductive dehalogenase-homologous genes in deep subseafloor sedimentary metagenomes.</title>
        <authorList>
            <person name="Kawai M."/>
            <person name="Futagami T."/>
            <person name="Toyoda A."/>
            <person name="Takaki Y."/>
            <person name="Nishi S."/>
            <person name="Hori S."/>
            <person name="Arai W."/>
            <person name="Tsubouchi T."/>
            <person name="Morono Y."/>
            <person name="Uchiyama I."/>
            <person name="Ito T."/>
            <person name="Fujiyama A."/>
            <person name="Inagaki F."/>
            <person name="Takami H."/>
        </authorList>
    </citation>
    <scope>NUCLEOTIDE SEQUENCE</scope>
    <source>
        <strain evidence="1">Expedition CK06-06</strain>
    </source>
</reference>
<dbReference type="EMBL" id="BARV01009026">
    <property type="protein sequence ID" value="GAI11293.1"/>
    <property type="molecule type" value="Genomic_DNA"/>
</dbReference>
<dbReference type="InterPro" id="IPR011604">
    <property type="entry name" value="PDDEXK-like_dom_sf"/>
</dbReference>
<accession>X1KX61</accession>
<dbReference type="Gene3D" id="3.90.320.10">
    <property type="match status" value="1"/>
</dbReference>
<dbReference type="InterPro" id="IPR011335">
    <property type="entry name" value="Restrct_endonuc-II-like"/>
</dbReference>
<dbReference type="SUPFAM" id="SSF52980">
    <property type="entry name" value="Restriction endonuclease-like"/>
    <property type="match status" value="1"/>
</dbReference>
<dbReference type="AlphaFoldDB" id="X1KX61"/>
<evidence type="ECO:0008006" key="2">
    <source>
        <dbReference type="Google" id="ProtNLM"/>
    </source>
</evidence>
<evidence type="ECO:0000313" key="1">
    <source>
        <dbReference type="EMBL" id="GAI11293.1"/>
    </source>
</evidence>
<sequence length="196" mass="22854">MSFKIVEPQEFTCETNHYLIDGVKFPRVTRIKSIISNPGLVNWRLTVGRKKANEIMKVRGEFGSRAHKLIQLTLAGRDVNININDNEMRKTIELFYDFLDEHDIRVKLLEQRLWFKLTEKYKYAGTADFIGYVDGKLMLLDWKTSKAIYPDMWLQLAAYVVAFENLTNEKIDSCGILQIRDGKKNTPIVVHWNVLV</sequence>
<comment type="caution">
    <text evidence="1">The sequence shown here is derived from an EMBL/GenBank/DDBJ whole genome shotgun (WGS) entry which is preliminary data.</text>
</comment>
<name>X1KX61_9ZZZZ</name>